<feature type="binding site" evidence="12">
    <location>
        <begin position="216"/>
        <end position="223"/>
    </location>
    <ligand>
        <name>ATP</name>
        <dbReference type="ChEBI" id="CHEBI:30616"/>
    </ligand>
</feature>
<dbReference type="InterPro" id="IPR014017">
    <property type="entry name" value="DNA_helicase_UvrD-like_C"/>
</dbReference>
<evidence type="ECO:0000256" key="4">
    <source>
        <dbReference type="ARBA" id="ARBA00022806"/>
    </source>
</evidence>
<evidence type="ECO:0000256" key="6">
    <source>
        <dbReference type="ARBA" id="ARBA00023125"/>
    </source>
</evidence>
<dbReference type="PANTHER" id="PTHR11070">
    <property type="entry name" value="UVRD / RECB / PCRA DNA HELICASE FAMILY MEMBER"/>
    <property type="match status" value="1"/>
</dbReference>
<evidence type="ECO:0000256" key="3">
    <source>
        <dbReference type="ARBA" id="ARBA00022801"/>
    </source>
</evidence>
<comment type="catalytic activity">
    <reaction evidence="11">
        <text>ATP + H2O = ADP + phosphate + H(+)</text>
        <dbReference type="Rhea" id="RHEA:13065"/>
        <dbReference type="ChEBI" id="CHEBI:15377"/>
        <dbReference type="ChEBI" id="CHEBI:15378"/>
        <dbReference type="ChEBI" id="CHEBI:30616"/>
        <dbReference type="ChEBI" id="CHEBI:43474"/>
        <dbReference type="ChEBI" id="CHEBI:456216"/>
        <dbReference type="EC" id="5.6.2.4"/>
    </reaction>
</comment>
<dbReference type="Gene3D" id="3.40.50.300">
    <property type="entry name" value="P-loop containing nucleotide triphosphate hydrolases"/>
    <property type="match status" value="2"/>
</dbReference>
<evidence type="ECO:0000259" key="14">
    <source>
        <dbReference type="PROSITE" id="PS51217"/>
    </source>
</evidence>
<keyword evidence="16" id="KW-1185">Reference proteome</keyword>
<dbReference type="InterPro" id="IPR000212">
    <property type="entry name" value="DNA_helicase_UvrD/REP"/>
</dbReference>
<dbReference type="Gene3D" id="1.10.10.160">
    <property type="match status" value="1"/>
</dbReference>
<evidence type="ECO:0000256" key="5">
    <source>
        <dbReference type="ARBA" id="ARBA00022840"/>
    </source>
</evidence>
<feature type="domain" description="UvrD-like helicase C-terminal" evidence="14">
    <location>
        <begin position="495"/>
        <end position="775"/>
    </location>
</feature>
<keyword evidence="5 12" id="KW-0067">ATP-binding</keyword>
<evidence type="ECO:0000256" key="7">
    <source>
        <dbReference type="ARBA" id="ARBA00023235"/>
    </source>
</evidence>
<keyword evidence="7" id="KW-0413">Isomerase</keyword>
<keyword evidence="4 12" id="KW-0347">Helicase</keyword>
<keyword evidence="6" id="KW-0238">DNA-binding</keyword>
<evidence type="ECO:0000313" key="15">
    <source>
        <dbReference type="EMBL" id="QQR39014.1"/>
    </source>
</evidence>
<dbReference type="CDD" id="cd17932">
    <property type="entry name" value="DEXQc_UvrD"/>
    <property type="match status" value="1"/>
</dbReference>
<organism evidence="15 16">
    <name type="scientific">Devosia rhizoryzae</name>
    <dbReference type="NCBI Taxonomy" id="2774137"/>
    <lineage>
        <taxon>Bacteria</taxon>
        <taxon>Pseudomonadati</taxon>
        <taxon>Pseudomonadota</taxon>
        <taxon>Alphaproteobacteria</taxon>
        <taxon>Hyphomicrobiales</taxon>
        <taxon>Devosiaceae</taxon>
        <taxon>Devosia</taxon>
    </lineage>
</organism>
<sequence length="1134" mass="123463">MDAVEVARRRGAEINAELIAGGADIRMPYQLALAAAARAGVEVQRVDKGSAMLNGARAIYDPDMPLIAHETTGSEFDDAFLVAHEVGHVELGDRTQRYETTDVDASRPAEMPPVGAERVEDYSRRQRREVQMDLFARELLLPRATAKALHIDGGMTSVDLATHIGAPRAVVVQQLLDALLLPVVEAERQKENIERPLNDQQRAAAEHLGNAYLLEAGPGTGKTQTLVGRVAFLLSKGVDPRGILVLTFSNRAAGELFERIAEVDPEAAAAMWIGTFHSFGLDLVRRFHDLLGLPDDPKMIDRADAIGLLEAEAPRLELKHYKNLWDPTDNLDRILAAISRAKDELATPQDYAILADAMLAAAGGDDDLRIAAEKQIEVAGVYRRYEEMKGASQRLDFGDLVTLPVKLLTEHEDVRSALSEDYAHILVDEYQDVNRSSVALLKLLRPTGQHLWAVGDAKQSIYRFRGASSVNLGNFAVDFAGAEGGRLIVNYRSGEEIVETFSRFAATMNVAKGKDSGLVAQRGRLGHPPEHCQVDYAADEIEAVAEAIEAFRKDGIDYRDQAILCTGNDKLAKIGAALETLGIPVLHLGSIFERSEVKDLLSLLSILVDKRAMGIVRAAAMPQFQMSIGDVSLVVQSLAAGSTTDQIWNPSPEQLPDLTAPGRAALGALGVALHGFDEKSYPSEVLATLLLDRTRIAADLASQTTISSRAKSIAIWQLMNFVRNPAPGSGAPISSLLDRIRRLVRLADDRDLRQLPTAAQKLDAVRLMTIHGSKGLEFRAVHFPGANNTTIPSTPNRFQGVETPNGLVRDLSGTGKELRVKAHVDEQECLFYVAMSRAKDRLAIYTPTMKKGGTKWGHSEFLDRIVPPMRRHRVDPAIELVQADDSLVDIVFDGSVSFAATRLATHASCPRRFYYSHLLGVGGKRTETTFMKMHDAVQAVVDWVVAMEPHEVSSEEVAQRLSGALEATGVSASGYAAEYRGIAQSLVDRLIASRAGMTKLEDPGLRHAAAAASIDIRVDELLRTPEGGILVRRVKTGQTVKSALSDLSTISMFLAAKDAFPTSTIQIVHLAEDEPVTIEIEPKKWAARRQEVDDVLSTIVAGDLPLDRTGRPCPKCPSFFICGTLPEGTLVKKV</sequence>
<dbReference type="PROSITE" id="PS51198">
    <property type="entry name" value="UVRD_HELICASE_ATP_BIND"/>
    <property type="match status" value="1"/>
</dbReference>
<comment type="catalytic activity">
    <reaction evidence="8">
        <text>Couples ATP hydrolysis with the unwinding of duplex DNA by translocating in the 3'-5' direction.</text>
        <dbReference type="EC" id="5.6.2.4"/>
    </reaction>
</comment>
<dbReference type="EMBL" id="CP068046">
    <property type="protein sequence ID" value="QQR39014.1"/>
    <property type="molecule type" value="Genomic_DNA"/>
</dbReference>
<proteinExistence type="inferred from homology"/>
<keyword evidence="2 12" id="KW-0547">Nucleotide-binding</keyword>
<feature type="domain" description="UvrD-like helicase ATP-binding" evidence="13">
    <location>
        <begin position="195"/>
        <end position="494"/>
    </location>
</feature>
<evidence type="ECO:0000256" key="2">
    <source>
        <dbReference type="ARBA" id="ARBA00022741"/>
    </source>
</evidence>
<reference evidence="15 16" key="1">
    <citation type="submission" date="2021-01" db="EMBL/GenBank/DDBJ databases">
        <title>Genome seq and assembly of Devosia sp. LEGU1.</title>
        <authorList>
            <person name="Chhetri G."/>
        </authorList>
    </citation>
    <scope>NUCLEOTIDE SEQUENCE [LARGE SCALE GENOMIC DNA]</scope>
    <source>
        <strain evidence="15 16">LEGU1</strain>
    </source>
</reference>
<dbReference type="SUPFAM" id="SSF52540">
    <property type="entry name" value="P-loop containing nucleoside triphosphate hydrolases"/>
    <property type="match status" value="1"/>
</dbReference>
<evidence type="ECO:0000259" key="13">
    <source>
        <dbReference type="PROSITE" id="PS51198"/>
    </source>
</evidence>
<keyword evidence="3 12" id="KW-0378">Hydrolase</keyword>
<dbReference type="RefSeq" id="WP_201632402.1">
    <property type="nucleotide sequence ID" value="NZ_CP068046.1"/>
</dbReference>
<dbReference type="Pfam" id="PF12705">
    <property type="entry name" value="PDDEXK_1"/>
    <property type="match status" value="1"/>
</dbReference>
<evidence type="ECO:0000256" key="10">
    <source>
        <dbReference type="ARBA" id="ARBA00034923"/>
    </source>
</evidence>
<dbReference type="EC" id="5.6.2.4" evidence="9"/>
<dbReference type="Gene3D" id="1.10.486.10">
    <property type="entry name" value="PCRA, domain 4"/>
    <property type="match status" value="1"/>
</dbReference>
<dbReference type="PANTHER" id="PTHR11070:SF2">
    <property type="entry name" value="ATP-DEPENDENT DNA HELICASE SRS2"/>
    <property type="match status" value="1"/>
</dbReference>
<dbReference type="InterPro" id="IPR014016">
    <property type="entry name" value="UvrD-like_ATP-bd"/>
</dbReference>
<protein>
    <recommendedName>
        <fullName evidence="9">DNA 3'-5' helicase</fullName>
        <ecNumber evidence="9">5.6.2.4</ecNumber>
    </recommendedName>
    <alternativeName>
        <fullName evidence="10">DNA 3'-5' helicase II</fullName>
    </alternativeName>
</protein>
<evidence type="ECO:0000313" key="16">
    <source>
        <dbReference type="Proteomes" id="UP000595857"/>
    </source>
</evidence>
<gene>
    <name evidence="15" type="ORF">JI748_14900</name>
</gene>
<dbReference type="InterPro" id="IPR013986">
    <property type="entry name" value="DExx_box_DNA_helicase_dom_sf"/>
</dbReference>
<dbReference type="Pfam" id="PF13361">
    <property type="entry name" value="UvrD_C"/>
    <property type="match status" value="2"/>
</dbReference>
<accession>A0ABX7C6X9</accession>
<comment type="similarity">
    <text evidence="1">Belongs to the helicase family. UvrD subfamily.</text>
</comment>
<evidence type="ECO:0000256" key="9">
    <source>
        <dbReference type="ARBA" id="ARBA00034808"/>
    </source>
</evidence>
<evidence type="ECO:0000256" key="12">
    <source>
        <dbReference type="PROSITE-ProRule" id="PRU00560"/>
    </source>
</evidence>
<evidence type="ECO:0000256" key="8">
    <source>
        <dbReference type="ARBA" id="ARBA00034617"/>
    </source>
</evidence>
<dbReference type="PROSITE" id="PS51217">
    <property type="entry name" value="UVRD_HELICASE_CTER"/>
    <property type="match status" value="1"/>
</dbReference>
<name>A0ABX7C6X9_9HYPH</name>
<evidence type="ECO:0000256" key="1">
    <source>
        <dbReference type="ARBA" id="ARBA00009922"/>
    </source>
</evidence>
<evidence type="ECO:0000256" key="11">
    <source>
        <dbReference type="ARBA" id="ARBA00048988"/>
    </source>
</evidence>
<dbReference type="Pfam" id="PF00580">
    <property type="entry name" value="UvrD-helicase"/>
    <property type="match status" value="1"/>
</dbReference>
<dbReference type="Proteomes" id="UP000595857">
    <property type="component" value="Chromosome"/>
</dbReference>
<dbReference type="InterPro" id="IPR038726">
    <property type="entry name" value="PDDEXK_AddAB-type"/>
</dbReference>
<dbReference type="InterPro" id="IPR027417">
    <property type="entry name" value="P-loop_NTPase"/>
</dbReference>